<dbReference type="InterPro" id="IPR021697">
    <property type="entry name" value="DUF3278"/>
</dbReference>
<name>A0A512PP34_9LACO</name>
<dbReference type="EMBL" id="BKAM01000040">
    <property type="protein sequence ID" value="GEP72933.1"/>
    <property type="molecule type" value="Genomic_DNA"/>
</dbReference>
<dbReference type="Pfam" id="PF11683">
    <property type="entry name" value="DUF3278"/>
    <property type="match status" value="1"/>
</dbReference>
<evidence type="ECO:0000313" key="2">
    <source>
        <dbReference type="Proteomes" id="UP000321569"/>
    </source>
</evidence>
<comment type="caution">
    <text evidence="1">The sequence shown here is derived from an EMBL/GenBank/DDBJ whole genome shotgun (WGS) entry which is preliminary data.</text>
</comment>
<organism evidence="1 2">
    <name type="scientific">Lentilactobacillus rapi</name>
    <dbReference type="NCBI Taxonomy" id="481723"/>
    <lineage>
        <taxon>Bacteria</taxon>
        <taxon>Bacillati</taxon>
        <taxon>Bacillota</taxon>
        <taxon>Bacilli</taxon>
        <taxon>Lactobacillales</taxon>
        <taxon>Lactobacillaceae</taxon>
        <taxon>Lentilactobacillus</taxon>
    </lineage>
</organism>
<dbReference type="OrthoDB" id="2142440at2"/>
<dbReference type="AlphaFoldDB" id="A0A512PP34"/>
<sequence>MKASESFGIKMMKWFYGVPRPLDEYARQELNILVERCGQNISSNQILIASPE</sequence>
<dbReference type="RefSeq" id="WP_082622251.1">
    <property type="nucleotide sequence ID" value="NZ_BKAM01000040.1"/>
</dbReference>
<gene>
    <name evidence="1" type="ORF">LRA02_18010</name>
</gene>
<proteinExistence type="predicted"/>
<dbReference type="Proteomes" id="UP000321569">
    <property type="component" value="Unassembled WGS sequence"/>
</dbReference>
<accession>A0A512PP34</accession>
<protein>
    <submittedName>
        <fullName evidence="1">Uncharacterized protein</fullName>
    </submittedName>
</protein>
<reference evidence="1 2" key="1">
    <citation type="submission" date="2019-07" db="EMBL/GenBank/DDBJ databases">
        <title>Whole genome shotgun sequence of Lactobacillus rapi NBRC 109618.</title>
        <authorList>
            <person name="Hosoyama A."/>
            <person name="Uohara A."/>
            <person name="Ohji S."/>
            <person name="Ichikawa N."/>
        </authorList>
    </citation>
    <scope>NUCLEOTIDE SEQUENCE [LARGE SCALE GENOMIC DNA]</scope>
    <source>
        <strain evidence="1 2">NBRC 109618</strain>
    </source>
</reference>
<evidence type="ECO:0000313" key="1">
    <source>
        <dbReference type="EMBL" id="GEP72933.1"/>
    </source>
</evidence>